<dbReference type="PROSITE" id="PS50110">
    <property type="entry name" value="RESPONSE_REGULATORY"/>
    <property type="match status" value="3"/>
</dbReference>
<dbReference type="CDD" id="cd17546">
    <property type="entry name" value="REC_hyHK_CKI1_RcsC-like"/>
    <property type="match status" value="1"/>
</dbReference>
<dbReference type="InterPro" id="IPR036890">
    <property type="entry name" value="HATPase_C_sf"/>
</dbReference>
<feature type="domain" description="Histidine kinase" evidence="10">
    <location>
        <begin position="559"/>
        <end position="779"/>
    </location>
</feature>
<dbReference type="InterPro" id="IPR036097">
    <property type="entry name" value="HisK_dim/P_sf"/>
</dbReference>
<dbReference type="Gene3D" id="6.10.340.10">
    <property type="match status" value="1"/>
</dbReference>
<gene>
    <name evidence="12" type="ORF">EHQ81_17995</name>
    <name evidence="13" type="ORF">EHQ82_09380</name>
</gene>
<evidence type="ECO:0000256" key="5">
    <source>
        <dbReference type="ARBA" id="ARBA00022777"/>
    </source>
</evidence>
<evidence type="ECO:0000256" key="3">
    <source>
        <dbReference type="ARBA" id="ARBA00022553"/>
    </source>
</evidence>
<dbReference type="Pfam" id="PF12729">
    <property type="entry name" value="4HB_MCP_1"/>
    <property type="match status" value="1"/>
</dbReference>
<dbReference type="Proteomes" id="UP000297832">
    <property type="component" value="Unassembled WGS sequence"/>
</dbReference>
<feature type="modified residue" description="4-aspartylphosphate" evidence="7">
    <location>
        <position position="998"/>
    </location>
</feature>
<evidence type="ECO:0000313" key="14">
    <source>
        <dbReference type="Proteomes" id="UP000297832"/>
    </source>
</evidence>
<keyword evidence="9" id="KW-1133">Transmembrane helix</keyword>
<organism evidence="12 14">
    <name type="scientific">Leptospira selangorensis</name>
    <dbReference type="NCBI Taxonomy" id="2484982"/>
    <lineage>
        <taxon>Bacteria</taxon>
        <taxon>Pseudomonadati</taxon>
        <taxon>Spirochaetota</taxon>
        <taxon>Spirochaetia</taxon>
        <taxon>Leptospirales</taxon>
        <taxon>Leptospiraceae</taxon>
        <taxon>Leptospira</taxon>
    </lineage>
</organism>
<dbReference type="AlphaFoldDB" id="A0A5F2C5X0"/>
<dbReference type="InterPro" id="IPR003661">
    <property type="entry name" value="HisK_dim/P_dom"/>
</dbReference>
<keyword evidence="8" id="KW-0175">Coiled coil</keyword>
<dbReference type="Pfam" id="PF02518">
    <property type="entry name" value="HATPase_c"/>
    <property type="match status" value="1"/>
</dbReference>
<sequence length="1214" mass="137991">MDFKNLTIRARLSLGFSVLLAIFAGTSVFVINQLSESNNRLVRIVDGSAKRVNLSNEIMIALLDSTRHEKNIIIERRNAEMLYFKDRFQKASDTVDDKIVQLTELSDTEGKVLLEEFKESWKRLKKYQEQIIFFALKNQNDKAFEISAGEGLIVRDLATKQFSRIVERNEKLMDQEKKKNISDFQYTFYFLIFLIIVSVIIVISVFLWIVRTITDRITFIANEAERIAGREFTDQKLEDSTKDELKLIFDSLVNVNESFKEVAHNANTVASGNYSIDLVPRSEKDILGTALMKMTQALRLTTSENDRHNWLTQGQNQLNEKLRGDQSIEELAQGTITFLGNYLEVRVGVIYLLDERDKSLKLIGEYAFSGGKTSEKFSLKEGLVGQAAFEQKTILLTDLKEEQIRVMSSLLDTKPTNVLVIPFLYEGQTLGVVEIGKLSQFTELEVEFCQNCMENIGISVYSAISRKKIQELLEETQAQSEELQSQQEELKQMNEELEEQTQVLRQQQEELRITNEELEEQTQALEIKNKEVEAARSDIEQKSKQLEVSSKYKSEFLANMSHELRTPLNSLLILSKDLSENNKKNLSTDQVESANIIYKSGQDLLVLINEVLDLSKIESGKMQVNVEKVSVRKFVDSLLKDFKHQADKKELSLIGTVSEDCPEYISTDPQRLNQILKNLLSNSLKFTEKGKISLEIRPDGYQKILISVSDTGIGIPEEKQMSIFEAFQQADGSTSRKYGGTGLGLSISRELAKILGGHISLESKVNQGSVFSLLLPLEMKPENVSSPAERKVHLTEQVPDPIPKKARFINSPSAEDDRSSISENDKVVLIIEDDLKFASVLIKQAHDKDFKCLSASTGEDGLILSEKYLPNAIILDLNLPGINGNTVLNELKSNPKVRHIPVHVISGNEYSIDPIKEGAVEYLVKPVNKKELEEAFNRIENFINRKMKNLLIIEDDDNSRVAMRKLIGNGDVKCFEASNGKDALKAYQENYFDCIVLDIGLPDMSGFELIYELEKIKGQTMPPIIIYTGKELTREENAELQKYAESIIIKGVKSEERLLDETALFLHRTISKLPEGKQKIINNLYDKEAIFQKKKVLLVDDDMRNVFALSKILKDRGMEVYKADNGNTALSSLDSQQDMDIVLMDIMMPEMDGYETMRRIRSERKYDKLPIIALTAKAMKDDRQKCIDAGANDYISKPVDVERLLSLMRVWLSR</sequence>
<comment type="catalytic activity">
    <reaction evidence="1">
        <text>ATP + protein L-histidine = ADP + protein N-phospho-L-histidine.</text>
        <dbReference type="EC" id="2.7.13.3"/>
    </reaction>
</comment>
<dbReference type="SUPFAM" id="SSF47384">
    <property type="entry name" value="Homodimeric domain of signal transducing histidine kinase"/>
    <property type="match status" value="1"/>
</dbReference>
<dbReference type="SMART" id="SM00448">
    <property type="entry name" value="REC"/>
    <property type="match status" value="3"/>
</dbReference>
<evidence type="ECO:0000256" key="4">
    <source>
        <dbReference type="ARBA" id="ARBA00022679"/>
    </source>
</evidence>
<dbReference type="GO" id="GO:0000155">
    <property type="term" value="F:phosphorelay sensor kinase activity"/>
    <property type="evidence" value="ECO:0007669"/>
    <property type="project" value="InterPro"/>
</dbReference>
<dbReference type="Gene3D" id="3.30.565.10">
    <property type="entry name" value="Histidine kinase-like ATPase, C-terminal domain"/>
    <property type="match status" value="1"/>
</dbReference>
<keyword evidence="5" id="KW-0418">Kinase</keyword>
<dbReference type="PANTHER" id="PTHR45339">
    <property type="entry name" value="HYBRID SIGNAL TRANSDUCTION HISTIDINE KINASE J"/>
    <property type="match status" value="1"/>
</dbReference>
<comment type="caution">
    <text evidence="12">The sequence shown here is derived from an EMBL/GenBank/DDBJ whole genome shotgun (WGS) entry which is preliminary data.</text>
</comment>
<feature type="modified residue" description="4-aspartylphosphate" evidence="7">
    <location>
        <position position="1145"/>
    </location>
</feature>
<dbReference type="Pfam" id="PF00072">
    <property type="entry name" value="Response_reg"/>
    <property type="match status" value="3"/>
</dbReference>
<dbReference type="InterPro" id="IPR003018">
    <property type="entry name" value="GAF"/>
</dbReference>
<keyword evidence="3 7" id="KW-0597">Phosphoprotein</keyword>
<feature type="coiled-coil region" evidence="8">
    <location>
        <begin position="466"/>
        <end position="549"/>
    </location>
</feature>
<dbReference type="InterPro" id="IPR029016">
    <property type="entry name" value="GAF-like_dom_sf"/>
</dbReference>
<evidence type="ECO:0000256" key="6">
    <source>
        <dbReference type="ARBA" id="ARBA00023012"/>
    </source>
</evidence>
<evidence type="ECO:0000313" key="12">
    <source>
        <dbReference type="EMBL" id="TGM11589.1"/>
    </source>
</evidence>
<feature type="domain" description="Response regulatory" evidence="11">
    <location>
        <begin position="949"/>
        <end position="1065"/>
    </location>
</feature>
<evidence type="ECO:0000256" key="9">
    <source>
        <dbReference type="SAM" id="Phobius"/>
    </source>
</evidence>
<evidence type="ECO:0000313" key="15">
    <source>
        <dbReference type="Proteomes" id="UP000298057"/>
    </source>
</evidence>
<dbReference type="Gene3D" id="1.10.287.130">
    <property type="match status" value="1"/>
</dbReference>
<protein>
    <recommendedName>
        <fullName evidence="2">histidine kinase</fullName>
        <ecNumber evidence="2">2.7.13.3</ecNumber>
    </recommendedName>
</protein>
<feature type="modified residue" description="4-aspartylphosphate" evidence="7">
    <location>
        <position position="876"/>
    </location>
</feature>
<evidence type="ECO:0000259" key="10">
    <source>
        <dbReference type="PROSITE" id="PS50109"/>
    </source>
</evidence>
<dbReference type="InterPro" id="IPR024478">
    <property type="entry name" value="HlyB_4HB_MCP"/>
</dbReference>
<dbReference type="CDD" id="cd00156">
    <property type="entry name" value="REC"/>
    <property type="match status" value="1"/>
</dbReference>
<feature type="transmembrane region" description="Helical" evidence="9">
    <location>
        <begin position="12"/>
        <end position="31"/>
    </location>
</feature>
<dbReference type="PRINTS" id="PR00344">
    <property type="entry name" value="BCTRLSENSOR"/>
</dbReference>
<dbReference type="SMART" id="SM00388">
    <property type="entry name" value="HisKA"/>
    <property type="match status" value="1"/>
</dbReference>
<dbReference type="PANTHER" id="PTHR45339:SF1">
    <property type="entry name" value="HYBRID SIGNAL TRANSDUCTION HISTIDINE KINASE J"/>
    <property type="match status" value="1"/>
</dbReference>
<dbReference type="EC" id="2.7.13.3" evidence="2"/>
<evidence type="ECO:0000256" key="7">
    <source>
        <dbReference type="PROSITE-ProRule" id="PRU00169"/>
    </source>
</evidence>
<dbReference type="SUPFAM" id="SSF55874">
    <property type="entry name" value="ATPase domain of HSP90 chaperone/DNA topoisomerase II/histidine kinase"/>
    <property type="match status" value="1"/>
</dbReference>
<feature type="domain" description="Response regulatory" evidence="11">
    <location>
        <begin position="827"/>
        <end position="940"/>
    </location>
</feature>
<keyword evidence="9" id="KW-0472">Membrane</keyword>
<reference evidence="12 14" key="2">
    <citation type="journal article" date="2019" name="PLoS Negl. Trop. Dis.">
        <title>Revisiting the worldwide diversity of Leptospira species in the environment.</title>
        <authorList>
            <person name="Vincent A.T."/>
            <person name="Schiettekatte O."/>
            <person name="Bourhy P."/>
            <person name="Veyrier F.J."/>
            <person name="Picardeau M."/>
        </authorList>
    </citation>
    <scope>NUCLEOTIDE SEQUENCE [LARGE SCALE GENOMIC DNA]</scope>
    <source>
        <strain evidence="12 14">201702405</strain>
        <strain evidence="13">201702406</strain>
    </source>
</reference>
<dbReference type="EMBL" id="RQGU01000090">
    <property type="protein sequence ID" value="TGM21471.1"/>
    <property type="molecule type" value="Genomic_DNA"/>
</dbReference>
<evidence type="ECO:0000256" key="1">
    <source>
        <dbReference type="ARBA" id="ARBA00000085"/>
    </source>
</evidence>
<dbReference type="SMART" id="SM00065">
    <property type="entry name" value="GAF"/>
    <property type="match status" value="1"/>
</dbReference>
<dbReference type="InterPro" id="IPR005467">
    <property type="entry name" value="His_kinase_dom"/>
</dbReference>
<feature type="domain" description="Response regulatory" evidence="11">
    <location>
        <begin position="1095"/>
        <end position="1212"/>
    </location>
</feature>
<dbReference type="Gene3D" id="3.30.450.40">
    <property type="match status" value="1"/>
</dbReference>
<dbReference type="InterPro" id="IPR003594">
    <property type="entry name" value="HATPase_dom"/>
</dbReference>
<keyword evidence="15" id="KW-1185">Reference proteome</keyword>
<evidence type="ECO:0000256" key="2">
    <source>
        <dbReference type="ARBA" id="ARBA00012438"/>
    </source>
</evidence>
<keyword evidence="6" id="KW-0902">Two-component regulatory system</keyword>
<evidence type="ECO:0000259" key="11">
    <source>
        <dbReference type="PROSITE" id="PS50110"/>
    </source>
</evidence>
<dbReference type="InterPro" id="IPR011006">
    <property type="entry name" value="CheY-like_superfamily"/>
</dbReference>
<dbReference type="Proteomes" id="UP000298057">
    <property type="component" value="Unassembled WGS sequence"/>
</dbReference>
<feature type="transmembrane region" description="Helical" evidence="9">
    <location>
        <begin position="186"/>
        <end position="210"/>
    </location>
</feature>
<dbReference type="InterPro" id="IPR001789">
    <property type="entry name" value="Sig_transdc_resp-reg_receiver"/>
</dbReference>
<dbReference type="SMART" id="SM00387">
    <property type="entry name" value="HATPase_c"/>
    <property type="match status" value="1"/>
</dbReference>
<dbReference type="FunFam" id="3.30.565.10:FF:000010">
    <property type="entry name" value="Sensor histidine kinase RcsC"/>
    <property type="match status" value="1"/>
</dbReference>
<keyword evidence="9" id="KW-0812">Transmembrane</keyword>
<reference evidence="13" key="1">
    <citation type="submission" date="2018-10" db="EMBL/GenBank/DDBJ databases">
        <authorList>
            <person name="Vincent A.T."/>
            <person name="Schiettekatte O."/>
            <person name="Bourhy P."/>
            <person name="Veyrier F.J."/>
            <person name="Picardeau M."/>
        </authorList>
    </citation>
    <scope>NUCLEOTIDE SEQUENCE</scope>
    <source>
        <strain evidence="13">201702406</strain>
    </source>
</reference>
<dbReference type="CDD" id="cd16922">
    <property type="entry name" value="HATPase_EvgS-ArcB-TorS-like"/>
    <property type="match status" value="1"/>
</dbReference>
<dbReference type="InterPro" id="IPR004358">
    <property type="entry name" value="Sig_transdc_His_kin-like_C"/>
</dbReference>
<dbReference type="Gene3D" id="3.40.50.2300">
    <property type="match status" value="3"/>
</dbReference>
<dbReference type="Pfam" id="PF13185">
    <property type="entry name" value="GAF_2"/>
    <property type="match status" value="1"/>
</dbReference>
<keyword evidence="4" id="KW-0808">Transferase</keyword>
<evidence type="ECO:0000313" key="13">
    <source>
        <dbReference type="EMBL" id="TGM21471.1"/>
    </source>
</evidence>
<dbReference type="EMBL" id="RQGV01000019">
    <property type="protein sequence ID" value="TGM11589.1"/>
    <property type="molecule type" value="Genomic_DNA"/>
</dbReference>
<dbReference type="SUPFAM" id="SSF55781">
    <property type="entry name" value="GAF domain-like"/>
    <property type="match status" value="1"/>
</dbReference>
<dbReference type="RefSeq" id="WP_135627190.1">
    <property type="nucleotide sequence ID" value="NZ_RQGU01000090.1"/>
</dbReference>
<dbReference type="CDD" id="cd00082">
    <property type="entry name" value="HisKA"/>
    <property type="match status" value="1"/>
</dbReference>
<dbReference type="SUPFAM" id="SSF52172">
    <property type="entry name" value="CheY-like"/>
    <property type="match status" value="3"/>
</dbReference>
<proteinExistence type="predicted"/>
<name>A0A5F2C5X0_9LEPT</name>
<evidence type="ECO:0000256" key="8">
    <source>
        <dbReference type="SAM" id="Coils"/>
    </source>
</evidence>
<dbReference type="PROSITE" id="PS50109">
    <property type="entry name" value="HIS_KIN"/>
    <property type="match status" value="1"/>
</dbReference>
<accession>A0A5F2C5X0</accession>
<dbReference type="Pfam" id="PF00512">
    <property type="entry name" value="HisKA"/>
    <property type="match status" value="1"/>
</dbReference>